<dbReference type="Proteomes" id="UP000323000">
    <property type="component" value="Chromosome 5"/>
</dbReference>
<name>A0A5C7HXM7_9ROSI</name>
<gene>
    <name evidence="2" type="ORF">EZV62_012951</name>
</gene>
<dbReference type="AlphaFoldDB" id="A0A5C7HXM7"/>
<dbReference type="EMBL" id="VAHF01000005">
    <property type="protein sequence ID" value="TXG61588.1"/>
    <property type="molecule type" value="Genomic_DNA"/>
</dbReference>
<feature type="compositionally biased region" description="Basic and acidic residues" evidence="1">
    <location>
        <begin position="43"/>
        <end position="53"/>
    </location>
</feature>
<evidence type="ECO:0000256" key="1">
    <source>
        <dbReference type="SAM" id="MobiDB-lite"/>
    </source>
</evidence>
<dbReference type="OrthoDB" id="1932113at2759"/>
<sequence>MAESDPDSTRTLPEKEVKAPNLIERAKEEIEAIMHHVKSSQNHYKETHGRRDDIDENTPIDEVKGPSFFQRAKEEIEALVETIHHNDKSSDHVFPPKEERGFWSSIGRWLENACCPSRRKRD</sequence>
<evidence type="ECO:0000313" key="3">
    <source>
        <dbReference type="Proteomes" id="UP000323000"/>
    </source>
</evidence>
<comment type="caution">
    <text evidence="2">The sequence shown here is derived from an EMBL/GenBank/DDBJ whole genome shotgun (WGS) entry which is preliminary data.</text>
</comment>
<accession>A0A5C7HXM7</accession>
<evidence type="ECO:0000313" key="2">
    <source>
        <dbReference type="EMBL" id="TXG61588.1"/>
    </source>
</evidence>
<reference evidence="3" key="1">
    <citation type="journal article" date="2019" name="Gigascience">
        <title>De novo genome assembly of the endangered Acer yangbiense, a plant species with extremely small populations endemic to Yunnan Province, China.</title>
        <authorList>
            <person name="Yang J."/>
            <person name="Wariss H.M."/>
            <person name="Tao L."/>
            <person name="Zhang R."/>
            <person name="Yun Q."/>
            <person name="Hollingsworth P."/>
            <person name="Dao Z."/>
            <person name="Luo G."/>
            <person name="Guo H."/>
            <person name="Ma Y."/>
            <person name="Sun W."/>
        </authorList>
    </citation>
    <scope>NUCLEOTIDE SEQUENCE [LARGE SCALE GENOMIC DNA]</scope>
    <source>
        <strain evidence="3">cv. Malutang</strain>
    </source>
</reference>
<organism evidence="2 3">
    <name type="scientific">Acer yangbiense</name>
    <dbReference type="NCBI Taxonomy" id="1000413"/>
    <lineage>
        <taxon>Eukaryota</taxon>
        <taxon>Viridiplantae</taxon>
        <taxon>Streptophyta</taxon>
        <taxon>Embryophyta</taxon>
        <taxon>Tracheophyta</taxon>
        <taxon>Spermatophyta</taxon>
        <taxon>Magnoliopsida</taxon>
        <taxon>eudicotyledons</taxon>
        <taxon>Gunneridae</taxon>
        <taxon>Pentapetalae</taxon>
        <taxon>rosids</taxon>
        <taxon>malvids</taxon>
        <taxon>Sapindales</taxon>
        <taxon>Sapindaceae</taxon>
        <taxon>Hippocastanoideae</taxon>
        <taxon>Acereae</taxon>
        <taxon>Acer</taxon>
    </lineage>
</organism>
<dbReference type="PANTHER" id="PTHR35277">
    <property type="entry name" value="OS09G0363700 PROTEIN"/>
    <property type="match status" value="1"/>
</dbReference>
<dbReference type="PANTHER" id="PTHR35277:SF10">
    <property type="entry name" value="OS09G0363700 PROTEIN"/>
    <property type="match status" value="1"/>
</dbReference>
<protein>
    <submittedName>
        <fullName evidence="2">Uncharacterized protein</fullName>
    </submittedName>
</protein>
<proteinExistence type="predicted"/>
<feature type="region of interest" description="Disordered" evidence="1">
    <location>
        <begin position="38"/>
        <end position="63"/>
    </location>
</feature>
<keyword evidence="3" id="KW-1185">Reference proteome</keyword>